<accession>X1C7C0</accession>
<name>X1C7C0_9ZZZZ</name>
<sequence length="270" mass="30762">MKTDNYSEKNREAWNEAASVHRKNRKVDYTVLFKNENYSVLDTTLSSLLNKIPLSGRAVAQLCCNNGRELLSIVNTTGATGVGFDISDEFIAEASAIAKSTNLDCRFIRTNIYDLDTEYDNTFDLILFTAGALTWFHDLGKLFKIVKRLLKPEGYLVIYEIHPFTNLLAWKDEPDYELSNPYKIAYKYFRDTPWIDNNGADYIGKTTYKSKTFTSFAHKLSDIITAIVSNEIIIKEFTEYPHDVSAALEGLEKDKIVPLSYTILGQKSKK</sequence>
<evidence type="ECO:0000259" key="3">
    <source>
        <dbReference type="Pfam" id="PF13649"/>
    </source>
</evidence>
<reference evidence="4" key="1">
    <citation type="journal article" date="2014" name="Front. Microbiol.">
        <title>High frequency of phylogenetically diverse reductive dehalogenase-homologous genes in deep subseafloor sedimentary metagenomes.</title>
        <authorList>
            <person name="Kawai M."/>
            <person name="Futagami T."/>
            <person name="Toyoda A."/>
            <person name="Takaki Y."/>
            <person name="Nishi S."/>
            <person name="Hori S."/>
            <person name="Arai W."/>
            <person name="Tsubouchi T."/>
            <person name="Morono Y."/>
            <person name="Uchiyama I."/>
            <person name="Ito T."/>
            <person name="Fujiyama A."/>
            <person name="Inagaki F."/>
            <person name="Takami H."/>
        </authorList>
    </citation>
    <scope>NUCLEOTIDE SEQUENCE</scope>
    <source>
        <strain evidence="4">Expedition CK06-06</strain>
    </source>
</reference>
<dbReference type="Pfam" id="PF13649">
    <property type="entry name" value="Methyltransf_25"/>
    <property type="match status" value="1"/>
</dbReference>
<dbReference type="InterPro" id="IPR029063">
    <property type="entry name" value="SAM-dependent_MTases_sf"/>
</dbReference>
<protein>
    <recommendedName>
        <fullName evidence="3">Methyltransferase domain-containing protein</fullName>
    </recommendedName>
</protein>
<dbReference type="EMBL" id="BART01010506">
    <property type="protein sequence ID" value="GAG89202.1"/>
    <property type="molecule type" value="Genomic_DNA"/>
</dbReference>
<proteinExistence type="predicted"/>
<gene>
    <name evidence="4" type="ORF">S01H4_22811</name>
</gene>
<evidence type="ECO:0000256" key="2">
    <source>
        <dbReference type="ARBA" id="ARBA00022679"/>
    </source>
</evidence>
<dbReference type="GO" id="GO:0032259">
    <property type="term" value="P:methylation"/>
    <property type="evidence" value="ECO:0007669"/>
    <property type="project" value="UniProtKB-KW"/>
</dbReference>
<dbReference type="GO" id="GO:0008168">
    <property type="term" value="F:methyltransferase activity"/>
    <property type="evidence" value="ECO:0007669"/>
    <property type="project" value="UniProtKB-KW"/>
</dbReference>
<feature type="domain" description="Methyltransferase" evidence="3">
    <location>
        <begin position="59"/>
        <end position="154"/>
    </location>
</feature>
<dbReference type="CDD" id="cd02440">
    <property type="entry name" value="AdoMet_MTases"/>
    <property type="match status" value="1"/>
</dbReference>
<evidence type="ECO:0000313" key="4">
    <source>
        <dbReference type="EMBL" id="GAG89202.1"/>
    </source>
</evidence>
<dbReference type="SUPFAM" id="SSF53335">
    <property type="entry name" value="S-adenosyl-L-methionine-dependent methyltransferases"/>
    <property type="match status" value="1"/>
</dbReference>
<keyword evidence="1" id="KW-0489">Methyltransferase</keyword>
<dbReference type="Gene3D" id="3.40.50.150">
    <property type="entry name" value="Vaccinia Virus protein VP39"/>
    <property type="match status" value="1"/>
</dbReference>
<dbReference type="AlphaFoldDB" id="X1C7C0"/>
<organism evidence="4">
    <name type="scientific">marine sediment metagenome</name>
    <dbReference type="NCBI Taxonomy" id="412755"/>
    <lineage>
        <taxon>unclassified sequences</taxon>
        <taxon>metagenomes</taxon>
        <taxon>ecological metagenomes</taxon>
    </lineage>
</organism>
<comment type="caution">
    <text evidence="4">The sequence shown here is derived from an EMBL/GenBank/DDBJ whole genome shotgun (WGS) entry which is preliminary data.</text>
</comment>
<dbReference type="PANTHER" id="PTHR43861">
    <property type="entry name" value="TRANS-ACONITATE 2-METHYLTRANSFERASE-RELATED"/>
    <property type="match status" value="1"/>
</dbReference>
<keyword evidence="2" id="KW-0808">Transferase</keyword>
<evidence type="ECO:0000256" key="1">
    <source>
        <dbReference type="ARBA" id="ARBA00022603"/>
    </source>
</evidence>
<dbReference type="InterPro" id="IPR041698">
    <property type="entry name" value="Methyltransf_25"/>
</dbReference>
<dbReference type="PANTHER" id="PTHR43861:SF1">
    <property type="entry name" value="TRANS-ACONITATE 2-METHYLTRANSFERASE"/>
    <property type="match status" value="1"/>
</dbReference>